<dbReference type="InterPro" id="IPR007062">
    <property type="entry name" value="PPI-2"/>
</dbReference>
<dbReference type="AlphaFoldDB" id="A0AAD9GXW3"/>
<evidence type="ECO:0000313" key="3">
    <source>
        <dbReference type="Proteomes" id="UP001259832"/>
    </source>
</evidence>
<evidence type="ECO:0000313" key="2">
    <source>
        <dbReference type="EMBL" id="KAK1946609.1"/>
    </source>
</evidence>
<evidence type="ECO:0000256" key="1">
    <source>
        <dbReference type="SAM" id="MobiDB-lite"/>
    </source>
</evidence>
<keyword evidence="2" id="KW-0650">Protein phosphatase inhibitor</keyword>
<reference evidence="2" key="1">
    <citation type="submission" date="2023-08" db="EMBL/GenBank/DDBJ databases">
        <title>Reference Genome Resource for the Citrus Pathogen Phytophthora citrophthora.</title>
        <authorList>
            <person name="Moller H."/>
            <person name="Coetzee B."/>
            <person name="Rose L.J."/>
            <person name="Van Niekerk J.M."/>
        </authorList>
    </citation>
    <scope>NUCLEOTIDE SEQUENCE</scope>
    <source>
        <strain evidence="2">STE-U-9442</strain>
    </source>
</reference>
<sequence>MTQQHRHPDQIRNSIMEEKPKAAPERKALVTDHSGHSHADSHVTWDEETIALHDLDRGTRMKIDEPNTPYHYYAESDEAGGVSPARSLSGQEGQPPIQWDELQSKLQDVEDKKKSEWDSSDDESSSSASGANFSARDAEGKKIKKDPNFAEKRKMHYNEFERVRAWKMQHAAEDEEDEEEEKKPAA</sequence>
<dbReference type="Pfam" id="PF04979">
    <property type="entry name" value="IPP-2"/>
    <property type="match status" value="1"/>
</dbReference>
<feature type="region of interest" description="Disordered" evidence="1">
    <location>
        <begin position="55"/>
        <end position="153"/>
    </location>
</feature>
<dbReference type="GO" id="GO:0009966">
    <property type="term" value="P:regulation of signal transduction"/>
    <property type="evidence" value="ECO:0007669"/>
    <property type="project" value="InterPro"/>
</dbReference>
<feature type="compositionally biased region" description="Basic and acidic residues" evidence="1">
    <location>
        <begin position="136"/>
        <end position="153"/>
    </location>
</feature>
<proteinExistence type="predicted"/>
<dbReference type="EMBL" id="JASMQC010000003">
    <property type="protein sequence ID" value="KAK1946609.1"/>
    <property type="molecule type" value="Genomic_DNA"/>
</dbReference>
<dbReference type="PANTHER" id="PTHR12398:SF20">
    <property type="entry name" value="PROTEIN PHOSPHATASE 1 REGULATORY INHIBITOR SUBUNIT 2"/>
    <property type="match status" value="1"/>
</dbReference>
<accession>A0AAD9GXW3</accession>
<dbReference type="PANTHER" id="PTHR12398">
    <property type="entry name" value="PROTEIN PHOSPHATASE INHIBITOR"/>
    <property type="match status" value="1"/>
</dbReference>
<dbReference type="GO" id="GO:0004864">
    <property type="term" value="F:protein phosphatase inhibitor activity"/>
    <property type="evidence" value="ECO:0007669"/>
    <property type="project" value="UniProtKB-KW"/>
</dbReference>
<name>A0AAD9GXW3_9STRA</name>
<protein>
    <submittedName>
        <fullName evidence="2">Protein phosphatase inhibitor 2</fullName>
    </submittedName>
</protein>
<organism evidence="2 3">
    <name type="scientific">Phytophthora citrophthora</name>
    <dbReference type="NCBI Taxonomy" id="4793"/>
    <lineage>
        <taxon>Eukaryota</taxon>
        <taxon>Sar</taxon>
        <taxon>Stramenopiles</taxon>
        <taxon>Oomycota</taxon>
        <taxon>Peronosporomycetes</taxon>
        <taxon>Peronosporales</taxon>
        <taxon>Peronosporaceae</taxon>
        <taxon>Phytophthora</taxon>
    </lineage>
</organism>
<feature type="region of interest" description="Disordered" evidence="1">
    <location>
        <begin position="1"/>
        <end position="43"/>
    </location>
</feature>
<comment type="caution">
    <text evidence="2">The sequence shown here is derived from an EMBL/GenBank/DDBJ whole genome shotgun (WGS) entry which is preliminary data.</text>
</comment>
<keyword evidence="3" id="KW-1185">Reference proteome</keyword>
<dbReference type="Proteomes" id="UP001259832">
    <property type="component" value="Unassembled WGS sequence"/>
</dbReference>
<feature type="compositionally biased region" description="Basic and acidic residues" evidence="1">
    <location>
        <begin position="107"/>
        <end position="117"/>
    </location>
</feature>
<feature type="compositionally biased region" description="Basic and acidic residues" evidence="1">
    <location>
        <begin position="55"/>
        <end position="65"/>
    </location>
</feature>
<gene>
    <name evidence="2" type="ORF">P3T76_002161</name>
</gene>